<proteinExistence type="predicted"/>
<feature type="domain" description="NodB homology" evidence="2">
    <location>
        <begin position="309"/>
        <end position="438"/>
    </location>
</feature>
<name>B0XN74_ASPFC</name>
<dbReference type="InterPro" id="IPR002347">
    <property type="entry name" value="SDR_fam"/>
</dbReference>
<dbReference type="Pfam" id="PF01522">
    <property type="entry name" value="Polysacc_deac_1"/>
    <property type="match status" value="1"/>
</dbReference>
<dbReference type="InterPro" id="IPR011330">
    <property type="entry name" value="Glyco_hydro/deAcase_b/a-brl"/>
</dbReference>
<gene>
    <name evidence="3" type="ORF">AFUB_014830</name>
</gene>
<dbReference type="VEuPathDB" id="FungiDB:AFUB_014830"/>
<dbReference type="InterPro" id="IPR002509">
    <property type="entry name" value="NODB_dom"/>
</dbReference>
<evidence type="ECO:0000313" key="4">
    <source>
        <dbReference type="Proteomes" id="UP000001699"/>
    </source>
</evidence>
<dbReference type="PANTHER" id="PTHR47561:SF2">
    <property type="entry name" value="HYPOTHETICAL POLYSACCHARIDE DEACETYLASE (EUROFUNG)"/>
    <property type="match status" value="1"/>
</dbReference>
<dbReference type="Proteomes" id="UP000001699">
    <property type="component" value="Unassembled WGS sequence"/>
</dbReference>
<organism evidence="3 4">
    <name type="scientific">Aspergillus fumigatus (strain CBS 144.89 / FGSC A1163 / CEA10)</name>
    <name type="common">Neosartorya fumigata</name>
    <dbReference type="NCBI Taxonomy" id="451804"/>
    <lineage>
        <taxon>Eukaryota</taxon>
        <taxon>Fungi</taxon>
        <taxon>Dikarya</taxon>
        <taxon>Ascomycota</taxon>
        <taxon>Pezizomycotina</taxon>
        <taxon>Eurotiomycetes</taxon>
        <taxon>Eurotiomycetidae</taxon>
        <taxon>Eurotiales</taxon>
        <taxon>Aspergillaceae</taxon>
        <taxon>Aspergillus</taxon>
        <taxon>Aspergillus subgen. Fumigati</taxon>
    </lineage>
</organism>
<evidence type="ECO:0000313" key="3">
    <source>
        <dbReference type="EMBL" id="EDP56764.1"/>
    </source>
</evidence>
<dbReference type="InterPro" id="IPR036291">
    <property type="entry name" value="NAD(P)-bd_dom_sf"/>
</dbReference>
<dbReference type="Pfam" id="PF13561">
    <property type="entry name" value="adh_short_C2"/>
    <property type="match status" value="1"/>
</dbReference>
<dbReference type="PANTHER" id="PTHR47561">
    <property type="entry name" value="POLYSACCHARIDE DEACETYLASE FAMILY PROTEIN (AFU_ORTHOLOGUE AFUA_6G05030)"/>
    <property type="match status" value="1"/>
</dbReference>
<protein>
    <submittedName>
        <fullName evidence="3">Polysaccharide deacetylase family protein</fullName>
    </submittedName>
</protein>
<dbReference type="Gene3D" id="3.40.50.720">
    <property type="entry name" value="NAD(P)-binding Rossmann-like Domain"/>
    <property type="match status" value="1"/>
</dbReference>
<evidence type="ECO:0000259" key="2">
    <source>
        <dbReference type="PROSITE" id="PS51677"/>
    </source>
</evidence>
<accession>B0XN74</accession>
<dbReference type="PhylomeDB" id="B0XN74"/>
<feature type="region of interest" description="Disordered" evidence="1">
    <location>
        <begin position="258"/>
        <end position="281"/>
    </location>
</feature>
<dbReference type="Gene3D" id="3.20.20.370">
    <property type="entry name" value="Glycoside hydrolase/deacetylase"/>
    <property type="match status" value="1"/>
</dbReference>
<dbReference type="SUPFAM" id="SSF51735">
    <property type="entry name" value="NAD(P)-binding Rossmann-fold domains"/>
    <property type="match status" value="1"/>
</dbReference>
<sequence length="584" mass="65092">MSLYATTLKSANSCLLTDQGCKVTAYDLRPFEVPDTIGESYARLNIQRGDISDEESIRSGIALAVKRFGPINILIANAGITDESHDYPIWELPLETWEKTYSVNVRGTFLTIKHFLRAARTAQQAMGRELENLAIVVTGSETGVFGQEGHAEYASGKAGLQYGLVKSVKNEIVRLNSRARINAVAPGWVDTPMIEGRLDDPKELWAEAQATVCLKKIAKPEDVARTMAFLASHRAAGHITGQCLSVDGGMEGRLLWKESDPSNPKATSLARTQSIPQSLSPPKRNKIRVAVSIDLDAVSGWLGTGHHPDNILADYSAGFFAAKVGVPRLLRMLAKLNLADRCTWFIPGHSAESFPDEVAQVVASGAEIGLHGYAHEGAYQMTPQQERDVLVKCIDIATKLTGKKPVGYRAPLYQLRESTLDLLEEFGFEYDASLTDHDCHPFFAPRRPALQPIDFSQPASTWMHPIPSAGANAREDRRPLVCVPCNWYMEDMTPMQFLPHVPNSHGYTDVRVIENLWRDRFLWIRENEEEPIFPVLMHPDTSGMAHVIGMVERLLGWVKGWGDEVEFCQTREIARWFRERNATE</sequence>
<dbReference type="AlphaFoldDB" id="B0XN74"/>
<dbReference type="GO" id="GO:0005975">
    <property type="term" value="P:carbohydrate metabolic process"/>
    <property type="evidence" value="ECO:0007669"/>
    <property type="project" value="InterPro"/>
</dbReference>
<dbReference type="SUPFAM" id="SSF88713">
    <property type="entry name" value="Glycoside hydrolase/deacetylase"/>
    <property type="match status" value="1"/>
</dbReference>
<keyword evidence="4" id="KW-1185">Reference proteome</keyword>
<dbReference type="CDD" id="cd10938">
    <property type="entry name" value="CE4_HpPgdA_like"/>
    <property type="match status" value="1"/>
</dbReference>
<reference evidence="3 4" key="1">
    <citation type="journal article" date="2008" name="PLoS Genet.">
        <title>Genomic islands in the pathogenic filamentous fungus Aspergillus fumigatus.</title>
        <authorList>
            <person name="Fedorova N.D."/>
            <person name="Khaldi N."/>
            <person name="Joardar V.S."/>
            <person name="Maiti R."/>
            <person name="Amedeo P."/>
            <person name="Anderson M.J."/>
            <person name="Crabtree J."/>
            <person name="Silva J.C."/>
            <person name="Badger J.H."/>
            <person name="Albarraq A."/>
            <person name="Angiuoli S."/>
            <person name="Bussey H."/>
            <person name="Bowyer P."/>
            <person name="Cotty P.J."/>
            <person name="Dyer P.S."/>
            <person name="Egan A."/>
            <person name="Galens K."/>
            <person name="Fraser-Liggett C.M."/>
            <person name="Haas B.J."/>
            <person name="Inman J.M."/>
            <person name="Kent R."/>
            <person name="Lemieux S."/>
            <person name="Malavazi I."/>
            <person name="Orvis J."/>
            <person name="Roemer T."/>
            <person name="Ronning C.M."/>
            <person name="Sundaram J.P."/>
            <person name="Sutton G."/>
            <person name="Turner G."/>
            <person name="Venter J.C."/>
            <person name="White O.R."/>
            <person name="Whitty B.R."/>
            <person name="Youngman P."/>
            <person name="Wolfe K.H."/>
            <person name="Goldman G.H."/>
            <person name="Wortman J.R."/>
            <person name="Jiang B."/>
            <person name="Denning D.W."/>
            <person name="Nierman W.C."/>
        </authorList>
    </citation>
    <scope>NUCLEOTIDE SEQUENCE [LARGE SCALE GENOMIC DNA]</scope>
    <source>
        <strain evidence="4">CBS 144.89 / FGSC A1163 / CEA10</strain>
    </source>
</reference>
<dbReference type="GO" id="GO:0016810">
    <property type="term" value="F:hydrolase activity, acting on carbon-nitrogen (but not peptide) bonds"/>
    <property type="evidence" value="ECO:0007669"/>
    <property type="project" value="InterPro"/>
</dbReference>
<dbReference type="PROSITE" id="PS51677">
    <property type="entry name" value="NODB"/>
    <property type="match status" value="1"/>
</dbReference>
<dbReference type="EMBL" id="DS499594">
    <property type="protein sequence ID" value="EDP56764.1"/>
    <property type="molecule type" value="Genomic_DNA"/>
</dbReference>
<dbReference type="CDD" id="cd05233">
    <property type="entry name" value="SDR_c"/>
    <property type="match status" value="1"/>
</dbReference>
<dbReference type="PRINTS" id="PR00081">
    <property type="entry name" value="GDHRDH"/>
</dbReference>
<dbReference type="HOGENOM" id="CLU_029940_1_4_1"/>
<feature type="compositionally biased region" description="Polar residues" evidence="1">
    <location>
        <begin position="261"/>
        <end position="280"/>
    </location>
</feature>
<dbReference type="OrthoDB" id="504708at2759"/>
<evidence type="ECO:0000256" key="1">
    <source>
        <dbReference type="SAM" id="MobiDB-lite"/>
    </source>
</evidence>
<dbReference type="InterPro" id="IPR037950">
    <property type="entry name" value="PgdA-like"/>
</dbReference>